<evidence type="ECO:0000259" key="1">
    <source>
        <dbReference type="Pfam" id="PF01370"/>
    </source>
</evidence>
<dbReference type="InterPro" id="IPR001509">
    <property type="entry name" value="Epimerase_deHydtase"/>
</dbReference>
<accession>A0A329MM86</accession>
<dbReference type="SUPFAM" id="SSF51735">
    <property type="entry name" value="NAD(P)-binding Rossmann-fold domains"/>
    <property type="match status" value="1"/>
</dbReference>
<evidence type="ECO:0000313" key="3">
    <source>
        <dbReference type="Proteomes" id="UP000250369"/>
    </source>
</evidence>
<name>A0A329MM86_9BACL</name>
<dbReference type="AlphaFoldDB" id="A0A329MM86"/>
<dbReference type="OrthoDB" id="9785845at2"/>
<evidence type="ECO:0000313" key="2">
    <source>
        <dbReference type="EMBL" id="RAV21051.1"/>
    </source>
</evidence>
<sequence>MRTIEELEAKLAEPSAALIEDMKKLDGDIMLLGIGGKMGPSLARLAMNAIKAAGVDKKVYGASRFSDKALKEELERDGVETFTVDLLNDDELKKLPKVKNMLYMAGNKFGTTGREHFTWAMNAYLPGRVAEHYRDSRIVVFSSGNVYPLTPVAAGGATESVSPCANGEYGQSCLGRERVFEYFSNTYQIPMVIYRLNYAIDLRYGVLLELAKSIKEQRTIDISMGHANVIWQGDANEVALRSLLVCNTPPNVINVTGPETISLRWAANELGKRLGIQPIFEGVESETALLSNSTKMSSLFGYPKVSLGQMFDWVAEWVAQDGATWNKPTHFQERDGKY</sequence>
<comment type="caution">
    <text evidence="2">The sequence shown here is derived from an EMBL/GenBank/DDBJ whole genome shotgun (WGS) entry which is preliminary data.</text>
</comment>
<organism evidence="2 3">
    <name type="scientific">Paenibacillus contaminans</name>
    <dbReference type="NCBI Taxonomy" id="450362"/>
    <lineage>
        <taxon>Bacteria</taxon>
        <taxon>Bacillati</taxon>
        <taxon>Bacillota</taxon>
        <taxon>Bacilli</taxon>
        <taxon>Bacillales</taxon>
        <taxon>Paenibacillaceae</taxon>
        <taxon>Paenibacillus</taxon>
    </lineage>
</organism>
<dbReference type="Pfam" id="PF01370">
    <property type="entry name" value="Epimerase"/>
    <property type="match status" value="1"/>
</dbReference>
<keyword evidence="3" id="KW-1185">Reference proteome</keyword>
<proteinExistence type="predicted"/>
<reference evidence="2 3" key="1">
    <citation type="journal article" date="2009" name="Int. J. Syst. Evol. Microbiol.">
        <title>Paenibacillus contaminans sp. nov., isolated from a contaminated laboratory plate.</title>
        <authorList>
            <person name="Chou J.H."/>
            <person name="Lee J.H."/>
            <person name="Lin M.C."/>
            <person name="Chang P.S."/>
            <person name="Arun A.B."/>
            <person name="Young C.C."/>
            <person name="Chen W.M."/>
        </authorList>
    </citation>
    <scope>NUCLEOTIDE SEQUENCE [LARGE SCALE GENOMIC DNA]</scope>
    <source>
        <strain evidence="2 3">CKOBP-6</strain>
    </source>
</reference>
<dbReference type="Gene3D" id="3.40.50.720">
    <property type="entry name" value="NAD(P)-binding Rossmann-like Domain"/>
    <property type="match status" value="1"/>
</dbReference>
<dbReference type="RefSeq" id="WP_113031332.1">
    <property type="nucleotide sequence ID" value="NZ_QMFB01000006.1"/>
</dbReference>
<dbReference type="Proteomes" id="UP000250369">
    <property type="component" value="Unassembled WGS sequence"/>
</dbReference>
<feature type="domain" description="NAD-dependent epimerase/dehydratase" evidence="1">
    <location>
        <begin position="29"/>
        <end position="196"/>
    </location>
</feature>
<dbReference type="EMBL" id="QMFB01000006">
    <property type="protein sequence ID" value="RAV21051.1"/>
    <property type="molecule type" value="Genomic_DNA"/>
</dbReference>
<gene>
    <name evidence="2" type="ORF">DQG23_13295</name>
</gene>
<protein>
    <submittedName>
        <fullName evidence="2">Epimerase</fullName>
    </submittedName>
</protein>
<dbReference type="InterPro" id="IPR036291">
    <property type="entry name" value="NAD(P)-bd_dom_sf"/>
</dbReference>